<organism evidence="1 2">
    <name type="scientific">Tatumella ptyseos</name>
    <dbReference type="NCBI Taxonomy" id="82987"/>
    <lineage>
        <taxon>Bacteria</taxon>
        <taxon>Pseudomonadati</taxon>
        <taxon>Pseudomonadota</taxon>
        <taxon>Gammaproteobacteria</taxon>
        <taxon>Enterobacterales</taxon>
        <taxon>Erwiniaceae</taxon>
        <taxon>Tatumella</taxon>
    </lineage>
</organism>
<proteinExistence type="predicted"/>
<dbReference type="PANTHER" id="PTHR35602:SF3">
    <property type="entry name" value="ESTERASE YQIA"/>
    <property type="match status" value="1"/>
</dbReference>
<dbReference type="SUPFAM" id="SSF53474">
    <property type="entry name" value="alpha/beta-Hydrolases"/>
    <property type="match status" value="1"/>
</dbReference>
<dbReference type="AlphaFoldDB" id="A0A2X5NGH5"/>
<dbReference type="InterPro" id="IPR029058">
    <property type="entry name" value="AB_hydrolase_fold"/>
</dbReference>
<dbReference type="InterPro" id="IPR008886">
    <property type="entry name" value="UPF0227/Esterase_YqiA"/>
</dbReference>
<dbReference type="Pfam" id="PF05728">
    <property type="entry name" value="UPF0227"/>
    <property type="match status" value="1"/>
</dbReference>
<evidence type="ECO:0000313" key="2">
    <source>
        <dbReference type="Proteomes" id="UP000248758"/>
    </source>
</evidence>
<dbReference type="EMBL" id="LS483499">
    <property type="protein sequence ID" value="SQK72361.1"/>
    <property type="molecule type" value="Genomic_DNA"/>
</dbReference>
<dbReference type="Proteomes" id="UP000248758">
    <property type="component" value="Chromosome 1"/>
</dbReference>
<dbReference type="KEGG" id="tpty:NCTC11468_00613"/>
<protein>
    <submittedName>
        <fullName evidence="1">Esterase YqiA</fullName>
    </submittedName>
</protein>
<reference evidence="1 2" key="1">
    <citation type="submission" date="2018-06" db="EMBL/GenBank/DDBJ databases">
        <authorList>
            <consortium name="Pathogen Informatics"/>
            <person name="Doyle S."/>
        </authorList>
    </citation>
    <scope>NUCLEOTIDE SEQUENCE [LARGE SCALE GENOMIC DNA]</scope>
    <source>
        <strain evidence="1 2">NCTC11468</strain>
    </source>
</reference>
<evidence type="ECO:0000313" key="1">
    <source>
        <dbReference type="EMBL" id="SQK72361.1"/>
    </source>
</evidence>
<name>A0A2X5NGH5_9GAMM</name>
<dbReference type="PANTHER" id="PTHR35602">
    <property type="entry name" value="ESTERASE YQIA-RELATED"/>
    <property type="match status" value="1"/>
</dbReference>
<accession>A0A2X5NGH5</accession>
<sequence>MSVLLYLHGFNSSPRSVKATLLQQWVQQHYPQVTMITPQLPDYPDDAARMLDALVPEFAGEPAGIVGSSLGGYYATWLSQRLCCLRW</sequence>
<gene>
    <name evidence="1" type="ORF">NCTC11468_00613</name>
</gene>
<dbReference type="Gene3D" id="3.40.50.1820">
    <property type="entry name" value="alpha/beta hydrolase"/>
    <property type="match status" value="1"/>
</dbReference>